<dbReference type="EMBL" id="QJNU01000079">
    <property type="protein sequence ID" value="RYP07862.1"/>
    <property type="molecule type" value="Genomic_DNA"/>
</dbReference>
<dbReference type="STRING" id="155417.A0A4Q4TMX7"/>
<evidence type="ECO:0000313" key="1">
    <source>
        <dbReference type="EMBL" id="RYP07862.1"/>
    </source>
</evidence>
<dbReference type="PANTHER" id="PTHR36182">
    <property type="entry name" value="PROTEIN, PUTATIVE (AFU_ORTHOLOGUE AFUA_6G10930)-RELATED"/>
    <property type="match status" value="1"/>
</dbReference>
<sequence>MQFTHSLIAALTTAVAGHIHMINPPPIRAKENPNSGWDIDYDINSPLTPTMDQFPCKGVLKYLGQPQGASVATYSQGSSQAITIGTGATHNGGSCQISLSYDQGRSFKVIKSYIGNCPVQNGDFPFTVPADAPTGEAVLSWSWINQLGNREFYQNCAVVTVTGASAKAKKQVQEVSKRQSVPFNSLPEIFVAHMGNGWCVAEGVDVVYPEPGPDVTNTSSKPGEPFQCQAALTILGGRSATQLSR</sequence>
<organism evidence="1 2">
    <name type="scientific">Monosporascus ibericus</name>
    <dbReference type="NCBI Taxonomy" id="155417"/>
    <lineage>
        <taxon>Eukaryota</taxon>
        <taxon>Fungi</taxon>
        <taxon>Dikarya</taxon>
        <taxon>Ascomycota</taxon>
        <taxon>Pezizomycotina</taxon>
        <taxon>Sordariomycetes</taxon>
        <taxon>Xylariomycetidae</taxon>
        <taxon>Xylariales</taxon>
        <taxon>Xylariales incertae sedis</taxon>
        <taxon>Monosporascus</taxon>
    </lineage>
</organism>
<name>A0A4Q4TMX7_9PEZI</name>
<evidence type="ECO:0008006" key="3">
    <source>
        <dbReference type="Google" id="ProtNLM"/>
    </source>
</evidence>
<dbReference type="Proteomes" id="UP000293360">
    <property type="component" value="Unassembled WGS sequence"/>
</dbReference>
<proteinExistence type="predicted"/>
<dbReference type="Gene3D" id="2.70.50.70">
    <property type="match status" value="1"/>
</dbReference>
<accession>A0A4Q4TMX7</accession>
<comment type="caution">
    <text evidence="1">The sequence shown here is derived from an EMBL/GenBank/DDBJ whole genome shotgun (WGS) entry which is preliminary data.</text>
</comment>
<dbReference type="AlphaFoldDB" id="A0A4Q4TMX7"/>
<gene>
    <name evidence="1" type="ORF">DL764_002228</name>
</gene>
<evidence type="ECO:0000313" key="2">
    <source>
        <dbReference type="Proteomes" id="UP000293360"/>
    </source>
</evidence>
<protein>
    <recommendedName>
        <fullName evidence="3">Lytic polysaccharide monooxygenase</fullName>
    </recommendedName>
</protein>
<keyword evidence="2" id="KW-1185">Reference proteome</keyword>
<dbReference type="OrthoDB" id="2342176at2759"/>
<dbReference type="PANTHER" id="PTHR36182:SF1">
    <property type="entry name" value="PROTEIN, PUTATIVE (AFU_ORTHOLOGUE AFUA_6G10930)-RELATED"/>
    <property type="match status" value="1"/>
</dbReference>
<reference evidence="1 2" key="1">
    <citation type="submission" date="2018-06" db="EMBL/GenBank/DDBJ databases">
        <title>Complete Genomes of Monosporascus.</title>
        <authorList>
            <person name="Robinson A.J."/>
            <person name="Natvig D.O."/>
        </authorList>
    </citation>
    <scope>NUCLEOTIDE SEQUENCE [LARGE SCALE GENOMIC DNA]</scope>
    <source>
        <strain evidence="1 2">CBS 110550</strain>
    </source>
</reference>